<feature type="domain" description="Styrene monooxygenase StyA putative substrate binding" evidence="2">
    <location>
        <begin position="146"/>
        <end position="254"/>
    </location>
</feature>
<dbReference type="Pfam" id="PF17885">
    <property type="entry name" value="Smoa_sbd"/>
    <property type="match status" value="1"/>
</dbReference>
<evidence type="ECO:0000256" key="1">
    <source>
        <dbReference type="SAM" id="MobiDB-lite"/>
    </source>
</evidence>
<proteinExistence type="predicted"/>
<dbReference type="KEGG" id="kphy:AOZ06_29035"/>
<gene>
    <name evidence="3" type="ORF">AOZ06_29035</name>
</gene>
<evidence type="ECO:0000259" key="2">
    <source>
        <dbReference type="Pfam" id="PF17885"/>
    </source>
</evidence>
<dbReference type="InterPro" id="IPR041654">
    <property type="entry name" value="StyA_sbd"/>
</dbReference>
<reference evidence="3 4" key="1">
    <citation type="submission" date="2015-07" db="EMBL/GenBank/DDBJ databases">
        <title>Genome sequencing of Kibdelosporangium phytohabitans.</title>
        <authorList>
            <person name="Qin S."/>
            <person name="Xing K."/>
        </authorList>
    </citation>
    <scope>NUCLEOTIDE SEQUENCE [LARGE SCALE GENOMIC DNA]</scope>
    <source>
        <strain evidence="3 4">KLBMP1111</strain>
    </source>
</reference>
<organism evidence="3 4">
    <name type="scientific">Kibdelosporangium phytohabitans</name>
    <dbReference type="NCBI Taxonomy" id="860235"/>
    <lineage>
        <taxon>Bacteria</taxon>
        <taxon>Bacillati</taxon>
        <taxon>Actinomycetota</taxon>
        <taxon>Actinomycetes</taxon>
        <taxon>Pseudonocardiales</taxon>
        <taxon>Pseudonocardiaceae</taxon>
        <taxon>Kibdelosporangium</taxon>
    </lineage>
</organism>
<dbReference type="SUPFAM" id="SSF51905">
    <property type="entry name" value="FAD/NAD(P)-binding domain"/>
    <property type="match status" value="1"/>
</dbReference>
<accession>A0A0N9HY67</accession>
<dbReference type="EMBL" id="CP012752">
    <property type="protein sequence ID" value="ALG10398.1"/>
    <property type="molecule type" value="Genomic_DNA"/>
</dbReference>
<dbReference type="AlphaFoldDB" id="A0A0N9HY67"/>
<dbReference type="Proteomes" id="UP000063699">
    <property type="component" value="Chromosome"/>
</dbReference>
<feature type="region of interest" description="Disordered" evidence="1">
    <location>
        <begin position="407"/>
        <end position="430"/>
    </location>
</feature>
<keyword evidence="4" id="KW-1185">Reference proteome</keyword>
<dbReference type="Gene3D" id="3.50.50.60">
    <property type="entry name" value="FAD/NAD(P)-binding domain"/>
    <property type="match status" value="3"/>
</dbReference>
<dbReference type="Gene3D" id="6.10.250.650">
    <property type="match status" value="1"/>
</dbReference>
<dbReference type="STRING" id="860235.AOZ06_29035"/>
<protein>
    <recommendedName>
        <fullName evidence="2">Styrene monooxygenase StyA putative substrate binding domain-containing protein</fullName>
    </recommendedName>
</protein>
<dbReference type="InterPro" id="IPR036188">
    <property type="entry name" value="FAD/NAD-bd_sf"/>
</dbReference>
<evidence type="ECO:0000313" key="3">
    <source>
        <dbReference type="EMBL" id="ALG10398.1"/>
    </source>
</evidence>
<dbReference type="RefSeq" id="WP_054292301.1">
    <property type="nucleotide sequence ID" value="NZ_CP012752.1"/>
</dbReference>
<sequence>MTSIGIVGAGIGGLHLALYLQQHDVPATLYAELTSQQRLAGRLPNTAVHWGPTREREHALGVNHWDEQADDWCVRHVHFYGMFGARTMTFTGMNDVPGIGIDHRIYTSTLLEDFLARGGDVVYGAVMVGDLPALSDRHDLVVVSAGRGSMVELFERRSDGRPFTEPQRFICTGIFDGIAPQQPIGSSINVIPGSGELFQLPFLTFGGRKTALLTEIIPGGQLDELRTVRYEQDPVRFNATVLRMLRTSFPHLAELVDENIFGITRAEDVLQGAITPTARRGYAQLENGKWVMALGDVSLVNDPVLAQGANTASACAFLLGEAILADNLVFDEMWCARAEARMWDYQRAAFEWTNHMLRTPLPGNATKLITTACGNPEVARSFINNYAAPQANWDILASDARTDAYLTRHGGGPVTPPSAGDDRATTASTR</sequence>
<name>A0A0N9HY67_9PSEU</name>
<evidence type="ECO:0000313" key="4">
    <source>
        <dbReference type="Proteomes" id="UP000063699"/>
    </source>
</evidence>
<dbReference type="OrthoDB" id="3414915at2"/>